<dbReference type="InterPro" id="IPR006311">
    <property type="entry name" value="TAT_signal"/>
</dbReference>
<dbReference type="PANTHER" id="PTHR30061:SF50">
    <property type="entry name" value="MALTOSE_MALTODEXTRIN-BINDING PERIPLASMIC PROTEIN"/>
    <property type="match status" value="1"/>
</dbReference>
<dbReference type="Pfam" id="PF13416">
    <property type="entry name" value="SBP_bac_8"/>
    <property type="match status" value="1"/>
</dbReference>
<keyword evidence="3" id="KW-0732">Signal</keyword>
<accession>A0A7W3IPE2</accession>
<evidence type="ECO:0000256" key="1">
    <source>
        <dbReference type="ARBA" id="ARBA00008520"/>
    </source>
</evidence>
<organism evidence="4 5">
    <name type="scientific">Microlunatus kandeliicorticis</name>
    <dbReference type="NCBI Taxonomy" id="1759536"/>
    <lineage>
        <taxon>Bacteria</taxon>
        <taxon>Bacillati</taxon>
        <taxon>Actinomycetota</taxon>
        <taxon>Actinomycetes</taxon>
        <taxon>Propionibacteriales</taxon>
        <taxon>Propionibacteriaceae</taxon>
        <taxon>Microlunatus</taxon>
    </lineage>
</organism>
<dbReference type="InterPro" id="IPR006059">
    <property type="entry name" value="SBP"/>
</dbReference>
<dbReference type="PROSITE" id="PS51318">
    <property type="entry name" value="TAT"/>
    <property type="match status" value="1"/>
</dbReference>
<dbReference type="AlphaFoldDB" id="A0A7W3IPE2"/>
<dbReference type="CDD" id="cd14748">
    <property type="entry name" value="PBP2_UgpB"/>
    <property type="match status" value="1"/>
</dbReference>
<name>A0A7W3IPE2_9ACTN</name>
<keyword evidence="4" id="KW-0762">Sugar transport</keyword>
<dbReference type="GO" id="GO:0055052">
    <property type="term" value="C:ATP-binding cassette (ABC) transporter complex, substrate-binding subunit-containing"/>
    <property type="evidence" value="ECO:0007669"/>
    <property type="project" value="TreeGrafter"/>
</dbReference>
<keyword evidence="5" id="KW-1185">Reference proteome</keyword>
<comment type="similarity">
    <text evidence="1">Belongs to the bacterial solute-binding protein 1 family.</text>
</comment>
<evidence type="ECO:0000313" key="4">
    <source>
        <dbReference type="EMBL" id="MBA8792797.1"/>
    </source>
</evidence>
<proteinExistence type="inferred from homology"/>
<dbReference type="PROSITE" id="PS51257">
    <property type="entry name" value="PROKAR_LIPOPROTEIN"/>
    <property type="match status" value="1"/>
</dbReference>
<dbReference type="GO" id="GO:0015768">
    <property type="term" value="P:maltose transport"/>
    <property type="evidence" value="ECO:0007669"/>
    <property type="project" value="TreeGrafter"/>
</dbReference>
<comment type="caution">
    <text evidence="4">The sequence shown here is derived from an EMBL/GenBank/DDBJ whole genome shotgun (WGS) entry which is preliminary data.</text>
</comment>
<dbReference type="SUPFAM" id="SSF53850">
    <property type="entry name" value="Periplasmic binding protein-like II"/>
    <property type="match status" value="1"/>
</dbReference>
<dbReference type="PANTHER" id="PTHR30061">
    <property type="entry name" value="MALTOSE-BINDING PERIPLASMIC PROTEIN"/>
    <property type="match status" value="1"/>
</dbReference>
<reference evidence="4 5" key="1">
    <citation type="submission" date="2020-07" db="EMBL/GenBank/DDBJ databases">
        <title>Sequencing the genomes of 1000 actinobacteria strains.</title>
        <authorList>
            <person name="Klenk H.-P."/>
        </authorList>
    </citation>
    <scope>NUCLEOTIDE SEQUENCE [LARGE SCALE GENOMIC DNA]</scope>
    <source>
        <strain evidence="4 5">DSM 100723</strain>
    </source>
</reference>
<dbReference type="RefSeq" id="WP_182558389.1">
    <property type="nucleotide sequence ID" value="NZ_JACGWT010000001.1"/>
</dbReference>
<keyword evidence="2" id="KW-0813">Transport</keyword>
<protein>
    <submittedName>
        <fullName evidence="4">Multiple sugar transport system substrate-binding protein</fullName>
    </submittedName>
</protein>
<dbReference type="GO" id="GO:0042956">
    <property type="term" value="P:maltodextrin transmembrane transport"/>
    <property type="evidence" value="ECO:0007669"/>
    <property type="project" value="TreeGrafter"/>
</dbReference>
<evidence type="ECO:0000256" key="3">
    <source>
        <dbReference type="ARBA" id="ARBA00022729"/>
    </source>
</evidence>
<gene>
    <name evidence="4" type="ORF">FHX74_000391</name>
</gene>
<dbReference type="EMBL" id="JACGWT010000001">
    <property type="protein sequence ID" value="MBA8792797.1"/>
    <property type="molecule type" value="Genomic_DNA"/>
</dbReference>
<dbReference type="Proteomes" id="UP000523079">
    <property type="component" value="Unassembled WGS sequence"/>
</dbReference>
<evidence type="ECO:0000313" key="5">
    <source>
        <dbReference type="Proteomes" id="UP000523079"/>
    </source>
</evidence>
<dbReference type="Gene3D" id="3.40.190.10">
    <property type="entry name" value="Periplasmic binding protein-like II"/>
    <property type="match status" value="1"/>
</dbReference>
<sequence length="450" mass="49192">MITRRRLLGGAAALGAAAGTGVLGGCSGGPRDPNHLILWGVGGDQIPNQQKVLDGYLKTHPGVTIDARSVPSAVDGDATPVITAVRGGDAPDVWYMDRFTGAQYAAIGLLEPITPLIERYEEPGFTDGYLKFGLNELTYDNQLYGLPVGTDVRALYYNKTLLRNAGVDLDELDPKNGPPTLQRIFEISEKVTKKDGSGNYTQMGLIPWDAQGWGYTWSIGTGASYFDDRNCSMDLTAKPIVDAFGMLYDWGKEMGWSQVNAFTSSYQPLNAPPSQTVFLSERTAFTVQTSTTVFALAKYAPKLDYGYTYLPVFNEGDQPYTWSGGFSVVAPKGSQLNKNVWDLMKFYGGRPGQEIFMPATKSLPTLTSLFDYQPLADMKPFIDQLRYSTSRPPFPVSSLWWDALVQAHSAMEIGSQTAQSALEQAQARVAPQMEAYCPFRMPAGYGRTGA</sequence>
<dbReference type="GO" id="GO:1901982">
    <property type="term" value="F:maltose binding"/>
    <property type="evidence" value="ECO:0007669"/>
    <property type="project" value="TreeGrafter"/>
</dbReference>
<evidence type="ECO:0000256" key="2">
    <source>
        <dbReference type="ARBA" id="ARBA00022448"/>
    </source>
</evidence>